<evidence type="ECO:0000256" key="6">
    <source>
        <dbReference type="SAM" id="Phobius"/>
    </source>
</evidence>
<feature type="transmembrane region" description="Helical" evidence="6">
    <location>
        <begin position="12"/>
        <end position="31"/>
    </location>
</feature>
<dbReference type="SUPFAM" id="SSF81321">
    <property type="entry name" value="Family A G protein-coupled receptor-like"/>
    <property type="match status" value="1"/>
</dbReference>
<dbReference type="GO" id="GO:0008528">
    <property type="term" value="F:G protein-coupled peptide receptor activity"/>
    <property type="evidence" value="ECO:0007669"/>
    <property type="project" value="InterPro"/>
</dbReference>
<dbReference type="PROSITE" id="PS50262">
    <property type="entry name" value="G_PROTEIN_RECEP_F1_2"/>
    <property type="match status" value="1"/>
</dbReference>
<proteinExistence type="predicted"/>
<dbReference type="PANTHER" id="PTHR46273:SF7">
    <property type="entry name" value="G PROTEIN-COUPLED RECEPTOR EGL-6 ISOFORM B"/>
    <property type="match status" value="1"/>
</dbReference>
<evidence type="ECO:0000313" key="8">
    <source>
        <dbReference type="Proteomes" id="UP000887565"/>
    </source>
</evidence>
<dbReference type="GO" id="GO:0005886">
    <property type="term" value="C:plasma membrane"/>
    <property type="evidence" value="ECO:0007669"/>
    <property type="project" value="TreeGrafter"/>
</dbReference>
<sequence length="309" mass="35006">MYKLVNVNLNIAFHSTAVFHTLCISLFRLLAVKFPHFSRRLLHTRNSQIVSLTLHLVTPLLCIPAFFSVRVSLIEGAAAHRNPGCGCHLAACYDLVYAEGSPILPLTLWIYGIVFKLIPCMTISFSSFILISSLETIQFLVDKNRSRHLLTSRKFLQKRYKRRRLTKMLVIISLTCAVVETPHATLHLLTGIVGAQFGRQVYDHMGDFFEMLTLLYSSINFVMYCMMNEEFRRAVKGQVSCPPSVRHLNGNMSGAENDQQKLNKNELTKNKEENKNNSCYNNEIDETELVSNTKVPLAPCSKSNVSDQS</sequence>
<evidence type="ECO:0000256" key="1">
    <source>
        <dbReference type="ARBA" id="ARBA00004370"/>
    </source>
</evidence>
<dbReference type="AlphaFoldDB" id="A0A915HM52"/>
<evidence type="ECO:0000256" key="3">
    <source>
        <dbReference type="ARBA" id="ARBA00022989"/>
    </source>
</evidence>
<keyword evidence="5" id="KW-0175">Coiled coil</keyword>
<dbReference type="WBParaSite" id="nRc.2.0.1.t02412-RA">
    <property type="protein sequence ID" value="nRc.2.0.1.t02412-RA"/>
    <property type="gene ID" value="nRc.2.0.1.g02412"/>
</dbReference>
<keyword evidence="2 6" id="KW-0812">Transmembrane</keyword>
<feature type="transmembrane region" description="Helical" evidence="6">
    <location>
        <begin position="108"/>
        <end position="131"/>
    </location>
</feature>
<evidence type="ECO:0000256" key="5">
    <source>
        <dbReference type="SAM" id="Coils"/>
    </source>
</evidence>
<dbReference type="Proteomes" id="UP000887565">
    <property type="component" value="Unplaced"/>
</dbReference>
<feature type="transmembrane region" description="Helical" evidence="6">
    <location>
        <begin position="208"/>
        <end position="227"/>
    </location>
</feature>
<name>A0A915HM52_ROMCU</name>
<keyword evidence="4 6" id="KW-0472">Membrane</keyword>
<dbReference type="Gene3D" id="1.20.1070.10">
    <property type="entry name" value="Rhodopsin 7-helix transmembrane proteins"/>
    <property type="match status" value="1"/>
</dbReference>
<evidence type="ECO:0000313" key="9">
    <source>
        <dbReference type="WBParaSite" id="nRc.2.0.1.t02412-RA"/>
    </source>
</evidence>
<evidence type="ECO:0000256" key="2">
    <source>
        <dbReference type="ARBA" id="ARBA00022692"/>
    </source>
</evidence>
<dbReference type="Pfam" id="PF10324">
    <property type="entry name" value="7TM_GPCR_Srw"/>
    <property type="match status" value="1"/>
</dbReference>
<accession>A0A915HM52</accession>
<keyword evidence="8" id="KW-1185">Reference proteome</keyword>
<protein>
    <submittedName>
        <fullName evidence="9">G-protein coupled receptors family 1 profile domain-containing protein</fullName>
    </submittedName>
</protein>
<feature type="domain" description="G-protein coupled receptors family 1 profile" evidence="7">
    <location>
        <begin position="1"/>
        <end position="224"/>
    </location>
</feature>
<feature type="coiled-coil region" evidence="5">
    <location>
        <begin position="245"/>
        <end position="290"/>
    </location>
</feature>
<dbReference type="PANTHER" id="PTHR46273">
    <property type="entry name" value="MYOSUPPRESSIN RECEPTOR 1, ISOFORM B-RELATED"/>
    <property type="match status" value="1"/>
</dbReference>
<keyword evidence="3 6" id="KW-1133">Transmembrane helix</keyword>
<evidence type="ECO:0000259" key="7">
    <source>
        <dbReference type="PROSITE" id="PS50262"/>
    </source>
</evidence>
<feature type="transmembrane region" description="Helical" evidence="6">
    <location>
        <begin position="52"/>
        <end position="73"/>
    </location>
</feature>
<dbReference type="InterPro" id="IPR053219">
    <property type="entry name" value="GPCR_Dmsr-1"/>
</dbReference>
<organism evidence="8 9">
    <name type="scientific">Romanomermis culicivorax</name>
    <name type="common">Nematode worm</name>
    <dbReference type="NCBI Taxonomy" id="13658"/>
    <lineage>
        <taxon>Eukaryota</taxon>
        <taxon>Metazoa</taxon>
        <taxon>Ecdysozoa</taxon>
        <taxon>Nematoda</taxon>
        <taxon>Enoplea</taxon>
        <taxon>Dorylaimia</taxon>
        <taxon>Mermithida</taxon>
        <taxon>Mermithoidea</taxon>
        <taxon>Mermithidae</taxon>
        <taxon>Romanomermis</taxon>
    </lineage>
</organism>
<comment type="subcellular location">
    <subcellularLocation>
        <location evidence="1">Membrane</location>
    </subcellularLocation>
</comment>
<feature type="transmembrane region" description="Helical" evidence="6">
    <location>
        <begin position="168"/>
        <end position="188"/>
    </location>
</feature>
<evidence type="ECO:0000256" key="4">
    <source>
        <dbReference type="ARBA" id="ARBA00023136"/>
    </source>
</evidence>
<dbReference type="InterPro" id="IPR019427">
    <property type="entry name" value="7TM_GPCR_serpentine_rcpt_Srw"/>
</dbReference>
<dbReference type="InterPro" id="IPR017452">
    <property type="entry name" value="GPCR_Rhodpsn_7TM"/>
</dbReference>
<reference evidence="9" key="1">
    <citation type="submission" date="2022-11" db="UniProtKB">
        <authorList>
            <consortium name="WormBaseParasite"/>
        </authorList>
    </citation>
    <scope>IDENTIFICATION</scope>
</reference>